<dbReference type="OMA" id="PEVAMEC"/>
<proteinExistence type="predicted"/>
<accession>H2Z926</accession>
<evidence type="ECO:0000313" key="3">
    <source>
        <dbReference type="Proteomes" id="UP000007875"/>
    </source>
</evidence>
<protein>
    <submittedName>
        <fullName evidence="2">Uncharacterized protein</fullName>
    </submittedName>
</protein>
<dbReference type="Proteomes" id="UP000007875">
    <property type="component" value="Unassembled WGS sequence"/>
</dbReference>
<sequence>MTCNVTETREMQRKQANSIATACVGKKQSKAAKMFQDRFERSEKFAIVREPVVTSHEQNVTSEEAVATPEPEAEGATSEEQEPGTEMTKITEPAVIPEVAMECQPISDAREPFQLNVEFNSCPLPWLESAYVTNASEYVTTPAPVYRDFNRNPRGFAGSYVSPYGDYVTILETEDL</sequence>
<dbReference type="HOGENOM" id="CLU_1524606_0_0_1"/>
<reference evidence="2" key="3">
    <citation type="submission" date="2025-09" db="UniProtKB">
        <authorList>
            <consortium name="Ensembl"/>
        </authorList>
    </citation>
    <scope>IDENTIFICATION</scope>
</reference>
<feature type="region of interest" description="Disordered" evidence="1">
    <location>
        <begin position="55"/>
        <end position="91"/>
    </location>
</feature>
<evidence type="ECO:0000313" key="2">
    <source>
        <dbReference type="Ensembl" id="ENSCSAVP00000014091.1"/>
    </source>
</evidence>
<feature type="compositionally biased region" description="Acidic residues" evidence="1">
    <location>
        <begin position="71"/>
        <end position="83"/>
    </location>
</feature>
<dbReference type="GeneTree" id="ENSGT00530000067777"/>
<keyword evidence="3" id="KW-1185">Reference proteome</keyword>
<dbReference type="Ensembl" id="ENSCSAVT00000014254.1">
    <property type="protein sequence ID" value="ENSCSAVP00000014091.1"/>
    <property type="gene ID" value="ENSCSAVG00000008264.1"/>
</dbReference>
<organism evidence="2 3">
    <name type="scientific">Ciona savignyi</name>
    <name type="common">Pacific transparent sea squirt</name>
    <dbReference type="NCBI Taxonomy" id="51511"/>
    <lineage>
        <taxon>Eukaryota</taxon>
        <taxon>Metazoa</taxon>
        <taxon>Chordata</taxon>
        <taxon>Tunicata</taxon>
        <taxon>Ascidiacea</taxon>
        <taxon>Phlebobranchia</taxon>
        <taxon>Cionidae</taxon>
        <taxon>Ciona</taxon>
    </lineage>
</organism>
<name>H2Z926_CIOSA</name>
<evidence type="ECO:0000256" key="1">
    <source>
        <dbReference type="SAM" id="MobiDB-lite"/>
    </source>
</evidence>
<feature type="compositionally biased region" description="Low complexity" evidence="1">
    <location>
        <begin position="61"/>
        <end position="70"/>
    </location>
</feature>
<dbReference type="AlphaFoldDB" id="H2Z926"/>
<reference evidence="2" key="2">
    <citation type="submission" date="2025-08" db="UniProtKB">
        <authorList>
            <consortium name="Ensembl"/>
        </authorList>
    </citation>
    <scope>IDENTIFICATION</scope>
</reference>
<reference evidence="3" key="1">
    <citation type="submission" date="2003-08" db="EMBL/GenBank/DDBJ databases">
        <authorList>
            <person name="Birren B."/>
            <person name="Nusbaum C."/>
            <person name="Abebe A."/>
            <person name="Abouelleil A."/>
            <person name="Adekoya E."/>
            <person name="Ait-zahra M."/>
            <person name="Allen N."/>
            <person name="Allen T."/>
            <person name="An P."/>
            <person name="Anderson M."/>
            <person name="Anderson S."/>
            <person name="Arachchi H."/>
            <person name="Armbruster J."/>
            <person name="Bachantsang P."/>
            <person name="Baldwin J."/>
            <person name="Barry A."/>
            <person name="Bayul T."/>
            <person name="Blitshsteyn B."/>
            <person name="Bloom T."/>
            <person name="Blye J."/>
            <person name="Boguslavskiy L."/>
            <person name="Borowsky M."/>
            <person name="Boukhgalter B."/>
            <person name="Brunache A."/>
            <person name="Butler J."/>
            <person name="Calixte N."/>
            <person name="Calvo S."/>
            <person name="Camarata J."/>
            <person name="Campo K."/>
            <person name="Chang J."/>
            <person name="Cheshatsang Y."/>
            <person name="Citroen M."/>
            <person name="Collymore A."/>
            <person name="Considine T."/>
            <person name="Cook A."/>
            <person name="Cooke P."/>
            <person name="Corum B."/>
            <person name="Cuomo C."/>
            <person name="David R."/>
            <person name="Dawoe T."/>
            <person name="Degray S."/>
            <person name="Dodge S."/>
            <person name="Dooley K."/>
            <person name="Dorje P."/>
            <person name="Dorjee K."/>
            <person name="Dorris L."/>
            <person name="Duffey N."/>
            <person name="Dupes A."/>
            <person name="Elkins T."/>
            <person name="Engels R."/>
            <person name="Erickson J."/>
            <person name="Farina A."/>
            <person name="Faro S."/>
            <person name="Ferreira P."/>
            <person name="Fischer H."/>
            <person name="Fitzgerald M."/>
            <person name="Foley K."/>
            <person name="Gage D."/>
            <person name="Galagan J."/>
            <person name="Gearin G."/>
            <person name="Gnerre S."/>
            <person name="Gnirke A."/>
            <person name="Goyette A."/>
            <person name="Graham J."/>
            <person name="Grandbois E."/>
            <person name="Gyaltsen K."/>
            <person name="Hafez N."/>
            <person name="Hagopian D."/>
            <person name="Hagos B."/>
            <person name="Hall J."/>
            <person name="Hatcher B."/>
            <person name="Heller A."/>
            <person name="Higgins H."/>
            <person name="Honan T."/>
            <person name="Horn A."/>
            <person name="Houde N."/>
            <person name="Hughes L."/>
            <person name="Hulme W."/>
            <person name="Husby E."/>
            <person name="Iliev I."/>
            <person name="Jaffe D."/>
            <person name="Jones C."/>
            <person name="Kamal M."/>
            <person name="Kamat A."/>
            <person name="Kamvysselis M."/>
            <person name="Karlsson E."/>
            <person name="Kells C."/>
            <person name="Kieu A."/>
            <person name="Kisner P."/>
            <person name="Kodira C."/>
            <person name="Kulbokas E."/>
            <person name="Labutti K."/>
            <person name="Lama D."/>
            <person name="Landers T."/>
            <person name="Leger J."/>
            <person name="Levine S."/>
            <person name="Lewis D."/>
            <person name="Lewis T."/>
            <person name="Lindblad-toh K."/>
            <person name="Liu X."/>
            <person name="Lokyitsang T."/>
            <person name="Lokyitsang Y."/>
            <person name="Lucien O."/>
            <person name="Lui A."/>
            <person name="Ma L.J."/>
            <person name="Mabbitt R."/>
            <person name="Macdonald J."/>
            <person name="Maclean C."/>
            <person name="Major J."/>
            <person name="Manning J."/>
            <person name="Marabella R."/>
            <person name="Maru K."/>
            <person name="Matthews C."/>
            <person name="Mauceli E."/>
            <person name="Mccarthy M."/>
            <person name="Mcdonough S."/>
            <person name="Mcghee T."/>
            <person name="Meldrim J."/>
            <person name="Meneus L."/>
            <person name="Mesirov J."/>
            <person name="Mihalev A."/>
            <person name="Mihova T."/>
            <person name="Mikkelsen T."/>
            <person name="Mlenga V."/>
            <person name="Moru K."/>
            <person name="Mozes J."/>
            <person name="Mulrain L."/>
            <person name="Munson G."/>
            <person name="Naylor J."/>
            <person name="Newes C."/>
            <person name="Nguyen C."/>
            <person name="Nguyen N."/>
            <person name="Nguyen T."/>
            <person name="Nicol R."/>
            <person name="Nielsen C."/>
            <person name="Nizzari M."/>
            <person name="Norbu C."/>
            <person name="Norbu N."/>
            <person name="O'donnell P."/>
            <person name="Okoawo O."/>
            <person name="O'leary S."/>
            <person name="Omotosho B."/>
            <person name="O'neill K."/>
            <person name="Osman S."/>
            <person name="Parker S."/>
            <person name="Perrin D."/>
            <person name="Phunkhang P."/>
            <person name="Piqani B."/>
            <person name="Purcell S."/>
            <person name="Rachupka T."/>
            <person name="Ramasamy U."/>
            <person name="Rameau R."/>
            <person name="Ray V."/>
            <person name="Raymond C."/>
            <person name="Retta R."/>
            <person name="Richardson S."/>
            <person name="Rise C."/>
            <person name="Rodriguez J."/>
            <person name="Rogers J."/>
            <person name="Rogov P."/>
            <person name="Rutman M."/>
            <person name="Schupbach R."/>
            <person name="Seaman C."/>
            <person name="Settipalli S."/>
            <person name="Sharpe T."/>
            <person name="Sheridan J."/>
            <person name="Sherpa N."/>
            <person name="Shi J."/>
            <person name="Smirnov S."/>
            <person name="Smith C."/>
            <person name="Sougnez C."/>
            <person name="Spencer B."/>
            <person name="Stalker J."/>
            <person name="Stange-thomann N."/>
            <person name="Stavropoulos S."/>
            <person name="Stetson K."/>
            <person name="Stone C."/>
            <person name="Stone S."/>
            <person name="Stubbs M."/>
            <person name="Talamas J."/>
            <person name="Tchuinga P."/>
            <person name="Tenzing P."/>
            <person name="Tesfaye S."/>
            <person name="Theodore J."/>
            <person name="Thoulutsang Y."/>
            <person name="Topham K."/>
            <person name="Towey S."/>
            <person name="Tsamla T."/>
            <person name="Tsomo N."/>
            <person name="Vallee D."/>
            <person name="Vassiliev H."/>
            <person name="Venkataraman V."/>
            <person name="Vinson J."/>
            <person name="Vo A."/>
            <person name="Wade C."/>
            <person name="Wang S."/>
            <person name="Wangchuk T."/>
            <person name="Wangdi T."/>
            <person name="Whittaker C."/>
            <person name="Wilkinson J."/>
            <person name="Wu Y."/>
            <person name="Wyman D."/>
            <person name="Yadav S."/>
            <person name="Yang S."/>
            <person name="Yang X."/>
            <person name="Yeager S."/>
            <person name="Yee E."/>
            <person name="Young G."/>
            <person name="Zainoun J."/>
            <person name="Zembeck L."/>
            <person name="Zimmer A."/>
            <person name="Zody M."/>
            <person name="Lander E."/>
        </authorList>
    </citation>
    <scope>NUCLEOTIDE SEQUENCE [LARGE SCALE GENOMIC DNA]</scope>
</reference>
<dbReference type="InParanoid" id="H2Z926"/>